<feature type="compositionally biased region" description="Basic and acidic residues" evidence="1">
    <location>
        <begin position="1"/>
        <end position="28"/>
    </location>
</feature>
<dbReference type="GO" id="GO:0008168">
    <property type="term" value="F:methyltransferase activity"/>
    <property type="evidence" value="ECO:0007669"/>
    <property type="project" value="UniProtKB-KW"/>
</dbReference>
<feature type="compositionally biased region" description="Polar residues" evidence="1">
    <location>
        <begin position="137"/>
        <end position="157"/>
    </location>
</feature>
<name>A0AAD8YKB3_9STRA</name>
<dbReference type="SUPFAM" id="SSF53335">
    <property type="entry name" value="S-adenosyl-L-methionine-dependent methyltransferases"/>
    <property type="match status" value="1"/>
</dbReference>
<dbReference type="GO" id="GO:0005634">
    <property type="term" value="C:nucleus"/>
    <property type="evidence" value="ECO:0007669"/>
    <property type="project" value="TreeGrafter"/>
</dbReference>
<feature type="compositionally biased region" description="Polar residues" evidence="1">
    <location>
        <begin position="256"/>
        <end position="270"/>
    </location>
</feature>
<dbReference type="Proteomes" id="UP001224775">
    <property type="component" value="Unassembled WGS sequence"/>
</dbReference>
<dbReference type="PANTHER" id="PTHR23068">
    <property type="entry name" value="DNA CYTOSINE-5- -METHYLTRANSFERASE 3-RELATED"/>
    <property type="match status" value="1"/>
</dbReference>
<reference evidence="2" key="1">
    <citation type="submission" date="2023-06" db="EMBL/GenBank/DDBJ databases">
        <title>Survivors Of The Sea: Transcriptome response of Skeletonema marinoi to long-term dormancy.</title>
        <authorList>
            <person name="Pinder M.I.M."/>
            <person name="Kourtchenko O."/>
            <person name="Robertson E.K."/>
            <person name="Larsson T."/>
            <person name="Maumus F."/>
            <person name="Osuna-Cruz C.M."/>
            <person name="Vancaester E."/>
            <person name="Stenow R."/>
            <person name="Vandepoele K."/>
            <person name="Ploug H."/>
            <person name="Bruchert V."/>
            <person name="Godhe A."/>
            <person name="Topel M."/>
        </authorList>
    </citation>
    <scope>NUCLEOTIDE SEQUENCE</scope>
    <source>
        <strain evidence="2">R05AC</strain>
    </source>
</reference>
<dbReference type="EMBL" id="JATAAI010000003">
    <property type="protein sequence ID" value="KAK1746686.1"/>
    <property type="molecule type" value="Genomic_DNA"/>
</dbReference>
<evidence type="ECO:0000313" key="2">
    <source>
        <dbReference type="EMBL" id="KAK1746686.1"/>
    </source>
</evidence>
<feature type="compositionally biased region" description="Acidic residues" evidence="1">
    <location>
        <begin position="232"/>
        <end position="248"/>
    </location>
</feature>
<gene>
    <name evidence="2" type="ORF">QTG54_002030</name>
</gene>
<feature type="compositionally biased region" description="Acidic residues" evidence="1">
    <location>
        <begin position="201"/>
        <end position="212"/>
    </location>
</feature>
<dbReference type="Gene3D" id="3.40.50.150">
    <property type="entry name" value="Vaccinia Virus protein VP39"/>
    <property type="match status" value="1"/>
</dbReference>
<evidence type="ECO:0000313" key="3">
    <source>
        <dbReference type="Proteomes" id="UP001224775"/>
    </source>
</evidence>
<feature type="region of interest" description="Disordered" evidence="1">
    <location>
        <begin position="231"/>
        <end position="283"/>
    </location>
</feature>
<feature type="region of interest" description="Disordered" evidence="1">
    <location>
        <begin position="1"/>
        <end position="72"/>
    </location>
</feature>
<keyword evidence="2" id="KW-0808">Transferase</keyword>
<keyword evidence="3" id="KW-1185">Reference proteome</keyword>
<dbReference type="Gene3D" id="2.30.30.140">
    <property type="match status" value="1"/>
</dbReference>
<feature type="region of interest" description="Disordered" evidence="1">
    <location>
        <begin position="299"/>
        <end position="334"/>
    </location>
</feature>
<organism evidence="2 3">
    <name type="scientific">Skeletonema marinoi</name>
    <dbReference type="NCBI Taxonomy" id="267567"/>
    <lineage>
        <taxon>Eukaryota</taxon>
        <taxon>Sar</taxon>
        <taxon>Stramenopiles</taxon>
        <taxon>Ochrophyta</taxon>
        <taxon>Bacillariophyta</taxon>
        <taxon>Coscinodiscophyceae</taxon>
        <taxon>Thalassiosirophycidae</taxon>
        <taxon>Thalassiosirales</taxon>
        <taxon>Skeletonemataceae</taxon>
        <taxon>Skeletonema</taxon>
        <taxon>Skeletonema marinoi-dohrnii complex</taxon>
    </lineage>
</organism>
<dbReference type="AlphaFoldDB" id="A0AAD8YKB3"/>
<protein>
    <submittedName>
        <fullName evidence="2">Methyltransferase</fullName>
        <ecNumber evidence="2">2.1.1.-</ecNumber>
    </submittedName>
</protein>
<feature type="compositionally biased region" description="Acidic residues" evidence="1">
    <location>
        <begin position="173"/>
        <end position="182"/>
    </location>
</feature>
<dbReference type="InterPro" id="IPR050390">
    <property type="entry name" value="C5-Methyltransferase"/>
</dbReference>
<feature type="region of interest" description="Disordered" evidence="1">
    <location>
        <begin position="101"/>
        <end position="219"/>
    </location>
</feature>
<feature type="compositionally biased region" description="Polar residues" evidence="1">
    <location>
        <begin position="36"/>
        <end position="58"/>
    </location>
</feature>
<feature type="region of interest" description="Disordered" evidence="1">
    <location>
        <begin position="980"/>
        <end position="1001"/>
    </location>
</feature>
<dbReference type="EC" id="2.1.1.-" evidence="2"/>
<accession>A0AAD8YKB3</accession>
<dbReference type="GO" id="GO:0032259">
    <property type="term" value="P:methylation"/>
    <property type="evidence" value="ECO:0007669"/>
    <property type="project" value="UniProtKB-KW"/>
</dbReference>
<keyword evidence="2" id="KW-0489">Methyltransferase</keyword>
<proteinExistence type="predicted"/>
<sequence>MDQSDNKNNDNSRSLIDDSSRPVEDDGGRKRKRDNLSASSSQHGGEETTQNTAMQPTDSLGDESREQRTASQQRVIEEYQQLNELLLENRKLLLENRQLRIELSERDGDAAEKDREIEELRGELEREKQRRLKSDDGSQSNDVTAPSNGGMVTSAVSEKSVKYRGTTSNTSTEFDESTDEEVQLSSNSSMDRRLRRQLNDANDDAEAGEGDVEGNVSSVKTKAISYFQLYENGDDDEEGKEVGGEGEDEQRALADSGTTRSLETNLGSHQRANDSEGEDEQNHFEAAEYAAAIRDGEYLHGDISSDGQPPVQDESTAANPTSKETTTKLIGNDVNVGAGDGGGVEVEDDIESFATKKASLKMGMRLAIYWPDDNKHYNGTLQAYDAVAKKYYVKYDDGEADWEDLEKETYHILDDHVPFGDIAAGADAELEEEEESDDEVVQDGGRLAFCCQNCTCNNSETPVNLYSCVNSGSRDSIYGNIHLFHKGCCHNERGDVNTFKTPMQVNMEKGIFGKREHVQECSLTTIKDKHRNAMREETRVANEEFMAAEDSKIYASPVYAAHCKTFQQRKGTQISPLRVLELFSGIGSGTLALKKLRIPLDTVVHCDHDPIANEVCRFNHQRDGIKHVYIDTFEEIYGEGSEPDEYKVAKLVDDHGPFDLVLAGAPCSNYSGLNATKDASCANAQYLPNVGKLIAKLNSIQKKHGMKHGVLFLSENVVFKDFDDISQCYGKLEPIRLDAKDFSPCKRSRFYWCNIPVDTEKYTNVASQVSVDYGDILDPGSGLLERLVYDCDEHFTVKTVKANTFLASLSKIDDDRMLKCSTGDCGRTNIKLEHYSVGERERMMGFPPSYVSKPLQNLFNEITTCAILQPETSADGKTYRDFMDKRFWHLRKKLKLSHYAKSEEPYFEIGIATPIENKQKLAFFTEEQYSKHLIGMGFSVCVVEALLEGLVDLFAKDLLRTYEGCDYSFPWEPYLSNHRERQKEDESATQSANEERQMRED</sequence>
<comment type="caution">
    <text evidence="2">The sequence shown here is derived from an EMBL/GenBank/DDBJ whole genome shotgun (WGS) entry which is preliminary data.</text>
</comment>
<feature type="compositionally biased region" description="Polar residues" evidence="1">
    <location>
        <begin position="313"/>
        <end position="329"/>
    </location>
</feature>
<dbReference type="CDD" id="cd20404">
    <property type="entry name" value="Tudor_Agenet_AtEML-like"/>
    <property type="match status" value="1"/>
</dbReference>
<feature type="compositionally biased region" description="Basic and acidic residues" evidence="1">
    <location>
        <begin position="101"/>
        <end position="136"/>
    </location>
</feature>
<dbReference type="InterPro" id="IPR029063">
    <property type="entry name" value="SAM-dependent_MTases_sf"/>
</dbReference>
<evidence type="ECO:0000256" key="1">
    <source>
        <dbReference type="SAM" id="MobiDB-lite"/>
    </source>
</evidence>
<dbReference type="PANTHER" id="PTHR23068:SF25">
    <property type="entry name" value="DNA (CYTOSINE-5)-METHYLTRANSFERASE DRM2"/>
    <property type="match status" value="1"/>
</dbReference>